<dbReference type="Gene3D" id="3.30.2350.10">
    <property type="entry name" value="Pseudouridine synthase"/>
    <property type="match status" value="1"/>
</dbReference>
<dbReference type="Proteomes" id="UP000314980">
    <property type="component" value="Unassembled WGS sequence"/>
</dbReference>
<dbReference type="PANTHER" id="PTHR13195">
    <property type="entry name" value="PSEUDOURIDINE SYNTHASE-RELATED"/>
    <property type="match status" value="1"/>
</dbReference>
<keyword evidence="5" id="KW-1185">Reference proteome</keyword>
<reference evidence="5" key="1">
    <citation type="submission" date="2015-09" db="EMBL/GenBank/DDBJ databases">
        <authorList>
            <person name="Sai Rama Sridatta P."/>
        </authorList>
    </citation>
    <scope>NUCLEOTIDE SEQUENCE [LARGE SCALE GENOMIC DNA]</scope>
</reference>
<evidence type="ECO:0000313" key="5">
    <source>
        <dbReference type="Proteomes" id="UP000314980"/>
    </source>
</evidence>
<accession>A0A4W6D6K0</accession>
<dbReference type="InterPro" id="IPR020103">
    <property type="entry name" value="PsdUridine_synth_cat_dom_sf"/>
</dbReference>
<dbReference type="STRING" id="8187.ENSLCAP00010020348"/>
<dbReference type="GO" id="GO:0009982">
    <property type="term" value="F:pseudouridine synthase activity"/>
    <property type="evidence" value="ECO:0007669"/>
    <property type="project" value="InterPro"/>
</dbReference>
<dbReference type="GO" id="GO:0006396">
    <property type="term" value="P:RNA processing"/>
    <property type="evidence" value="ECO:0007669"/>
    <property type="project" value="InterPro"/>
</dbReference>
<feature type="compositionally biased region" description="Basic and acidic residues" evidence="2">
    <location>
        <begin position="303"/>
        <end position="313"/>
    </location>
</feature>
<dbReference type="GO" id="GO:0003723">
    <property type="term" value="F:RNA binding"/>
    <property type="evidence" value="ECO:0007669"/>
    <property type="project" value="InterPro"/>
</dbReference>
<evidence type="ECO:0000259" key="3">
    <source>
        <dbReference type="Pfam" id="PF01509"/>
    </source>
</evidence>
<proteinExistence type="inferred from homology"/>
<feature type="compositionally biased region" description="Basic residues" evidence="2">
    <location>
        <begin position="292"/>
        <end position="302"/>
    </location>
</feature>
<comment type="similarity">
    <text evidence="1">Belongs to the pseudouridine synthase TruB family.</text>
</comment>
<sequence>MAAPAVRMFRRVEGLFCVYKPSGVHWKLVRDNIETKLLKGLNAAPSQPCPQEVRFLAQPGGDAEAPKGLTLSVASVPALSKHPLVTGPEFQYLQVGVGHRLDAFSSGVLVLAVGNGNKILNDLYRTRITRVHLVFHCLGSATDDFSHMGHVVERSTYGHITQDKLDRVLAMLQGANQKSLLMYSNVDMRSQEAYEMAVQGLLGPDGKSAPILTGLRCIRFEPPNFTIEVQCLNETQKYLRKVVHEIGLELRSTAVCKGVRRTRDGPFTLQDALTRHHWTASDIMQAIQQYKSSKKNKNYSRSKVKEPGLHPLEENTTDSQQNETNVEAVAAGRTE</sequence>
<evidence type="ECO:0000256" key="2">
    <source>
        <dbReference type="SAM" id="MobiDB-lite"/>
    </source>
</evidence>
<dbReference type="AlphaFoldDB" id="A0A4W6D6K0"/>
<dbReference type="GO" id="GO:0001522">
    <property type="term" value="P:pseudouridine synthesis"/>
    <property type="evidence" value="ECO:0007669"/>
    <property type="project" value="InterPro"/>
</dbReference>
<reference evidence="4" key="3">
    <citation type="submission" date="2025-09" db="UniProtKB">
        <authorList>
            <consortium name="Ensembl"/>
        </authorList>
    </citation>
    <scope>IDENTIFICATION</scope>
</reference>
<dbReference type="InterPro" id="IPR039048">
    <property type="entry name" value="Trub2"/>
</dbReference>
<feature type="domain" description="Pseudouridine synthase II N-terminal" evidence="3">
    <location>
        <begin position="93"/>
        <end position="236"/>
    </location>
</feature>
<evidence type="ECO:0000256" key="1">
    <source>
        <dbReference type="ARBA" id="ARBA00008999"/>
    </source>
</evidence>
<dbReference type="Ensembl" id="ENSLCAT00010020800.1">
    <property type="protein sequence ID" value="ENSLCAP00010020348.1"/>
    <property type="gene ID" value="ENSLCAG00010009596.1"/>
</dbReference>
<organism evidence="4 5">
    <name type="scientific">Lates calcarifer</name>
    <name type="common">Barramundi</name>
    <name type="synonym">Holocentrus calcarifer</name>
    <dbReference type="NCBI Taxonomy" id="8187"/>
    <lineage>
        <taxon>Eukaryota</taxon>
        <taxon>Metazoa</taxon>
        <taxon>Chordata</taxon>
        <taxon>Craniata</taxon>
        <taxon>Vertebrata</taxon>
        <taxon>Euteleostomi</taxon>
        <taxon>Actinopterygii</taxon>
        <taxon>Neopterygii</taxon>
        <taxon>Teleostei</taxon>
        <taxon>Neoteleostei</taxon>
        <taxon>Acanthomorphata</taxon>
        <taxon>Carangaria</taxon>
        <taxon>Carangaria incertae sedis</taxon>
        <taxon>Centropomidae</taxon>
        <taxon>Lates</taxon>
    </lineage>
</organism>
<protein>
    <submittedName>
        <fullName evidence="4">TruB pseudouridine (psi) synthase family member 2</fullName>
    </submittedName>
</protein>
<dbReference type="InParanoid" id="A0A4W6D6K0"/>
<dbReference type="GeneTree" id="ENSGT00940000156773"/>
<feature type="region of interest" description="Disordered" evidence="2">
    <location>
        <begin position="291"/>
        <end position="335"/>
    </location>
</feature>
<dbReference type="SUPFAM" id="SSF55120">
    <property type="entry name" value="Pseudouridine synthase"/>
    <property type="match status" value="1"/>
</dbReference>
<name>A0A4W6D6K0_LATCA</name>
<evidence type="ECO:0000313" key="4">
    <source>
        <dbReference type="Ensembl" id="ENSLCAP00010020348.1"/>
    </source>
</evidence>
<dbReference type="PANTHER" id="PTHR13195:SF0">
    <property type="entry name" value="PSEUDOURIDYLATE SYNTHASE TRUB2, MITOCHONDRIAL"/>
    <property type="match status" value="1"/>
</dbReference>
<reference evidence="4" key="2">
    <citation type="submission" date="2025-08" db="UniProtKB">
        <authorList>
            <consortium name="Ensembl"/>
        </authorList>
    </citation>
    <scope>IDENTIFICATION</scope>
</reference>
<dbReference type="Pfam" id="PF01509">
    <property type="entry name" value="TruB_N"/>
    <property type="match status" value="1"/>
</dbReference>
<dbReference type="InterPro" id="IPR002501">
    <property type="entry name" value="PsdUridine_synth_N"/>
</dbReference>